<gene>
    <name evidence="1" type="ORF">SAMN04489712_105521</name>
</gene>
<accession>A0A1H6AKE9</accession>
<dbReference type="OrthoDB" id="4548929at2"/>
<organism evidence="1 2">
    <name type="scientific">Thermomonospora echinospora</name>
    <dbReference type="NCBI Taxonomy" id="1992"/>
    <lineage>
        <taxon>Bacteria</taxon>
        <taxon>Bacillati</taxon>
        <taxon>Actinomycetota</taxon>
        <taxon>Actinomycetes</taxon>
        <taxon>Streptosporangiales</taxon>
        <taxon>Thermomonosporaceae</taxon>
        <taxon>Thermomonospora</taxon>
    </lineage>
</organism>
<dbReference type="InterPro" id="IPR046196">
    <property type="entry name" value="DUF6228"/>
</dbReference>
<dbReference type="EMBL" id="FNVO01000005">
    <property type="protein sequence ID" value="SEG49223.1"/>
    <property type="molecule type" value="Genomic_DNA"/>
</dbReference>
<proteinExistence type="predicted"/>
<dbReference type="AlphaFoldDB" id="A0A1H6AKE9"/>
<protein>
    <submittedName>
        <fullName evidence="1">Uncharacterized protein</fullName>
    </submittedName>
</protein>
<reference evidence="2" key="1">
    <citation type="submission" date="2016-10" db="EMBL/GenBank/DDBJ databases">
        <authorList>
            <person name="Varghese N."/>
            <person name="Submissions S."/>
        </authorList>
    </citation>
    <scope>NUCLEOTIDE SEQUENCE [LARGE SCALE GENOMIC DNA]</scope>
    <source>
        <strain evidence="2">DSM 43163</strain>
    </source>
</reference>
<dbReference type="Proteomes" id="UP000236723">
    <property type="component" value="Unassembled WGS sequence"/>
</dbReference>
<evidence type="ECO:0000313" key="2">
    <source>
        <dbReference type="Proteomes" id="UP000236723"/>
    </source>
</evidence>
<dbReference type="RefSeq" id="WP_103938460.1">
    <property type="nucleotide sequence ID" value="NZ_FNVO01000005.1"/>
</dbReference>
<sequence>MIDEEDRFVIPSSGSTPRWVVHRPIDPYGEGYVHTMLVELSDEGLTASGHATFEGRTPENLQDFLLGLAKDWRGWPGVRSWTSMDGEMTLEAGHDGRAYVSIAVTLRDCPHDPGGWSARIVLSLEAGEELRRLADTAERFLHP</sequence>
<evidence type="ECO:0000313" key="1">
    <source>
        <dbReference type="EMBL" id="SEG49223.1"/>
    </source>
</evidence>
<name>A0A1H6AKE9_9ACTN</name>
<keyword evidence="2" id="KW-1185">Reference proteome</keyword>
<dbReference type="Pfam" id="PF19739">
    <property type="entry name" value="DUF6228"/>
    <property type="match status" value="1"/>
</dbReference>